<dbReference type="InterPro" id="IPR055235">
    <property type="entry name" value="ASD1_cat"/>
</dbReference>
<evidence type="ECO:0000256" key="2">
    <source>
        <dbReference type="ARBA" id="ARBA00007186"/>
    </source>
</evidence>
<dbReference type="InterPro" id="IPR010720">
    <property type="entry name" value="Alpha-L-AF_C"/>
</dbReference>
<comment type="similarity">
    <text evidence="2">Belongs to the glycosyl hydrolase 51 family.</text>
</comment>
<evidence type="ECO:0000256" key="3">
    <source>
        <dbReference type="ARBA" id="ARBA00012670"/>
    </source>
</evidence>
<keyword evidence="6" id="KW-0325">Glycoprotein</keyword>
<accession>A0A449I7F7</accession>
<keyword evidence="4 7" id="KW-0732">Signal</keyword>
<feature type="chain" id="PRO_5019351285" description="non-reducing end alpha-L-arabinofuranosidase" evidence="7">
    <location>
        <begin position="22"/>
        <end position="661"/>
    </location>
</feature>
<dbReference type="Gene3D" id="3.20.20.80">
    <property type="entry name" value="Glycosidases"/>
    <property type="match status" value="1"/>
</dbReference>
<dbReference type="AlphaFoldDB" id="A0A449I7F7"/>
<comment type="catalytic activity">
    <reaction evidence="1">
        <text>Hydrolysis of terminal non-reducing alpha-L-arabinofuranoside residues in alpha-L-arabinosides.</text>
        <dbReference type="EC" id="3.2.1.55"/>
    </reaction>
</comment>
<evidence type="ECO:0000313" key="10">
    <source>
        <dbReference type="Proteomes" id="UP000396835"/>
    </source>
</evidence>
<dbReference type="FunFam" id="3.20.20.80:FF:000090">
    <property type="entry name" value="Alpha-L-arabinofuranosidase A"/>
    <property type="match status" value="1"/>
</dbReference>
<dbReference type="OrthoDB" id="9758333at2"/>
<evidence type="ECO:0000256" key="4">
    <source>
        <dbReference type="ARBA" id="ARBA00022729"/>
    </source>
</evidence>
<gene>
    <name evidence="9" type="ORF">NCTC7812_02936</name>
</gene>
<name>A0A449I7F7_9BACE</name>
<dbReference type="PANTHER" id="PTHR31776:SF0">
    <property type="entry name" value="ALPHA-L-ARABINOFURANOSIDASE 1"/>
    <property type="match status" value="1"/>
</dbReference>
<dbReference type="Gene3D" id="2.60.40.1180">
    <property type="entry name" value="Golgi alpha-mannosidase II"/>
    <property type="match status" value="1"/>
</dbReference>
<dbReference type="EMBL" id="CAACYH010000007">
    <property type="protein sequence ID" value="VFB15348.1"/>
    <property type="molecule type" value="Genomic_DNA"/>
</dbReference>
<evidence type="ECO:0000256" key="6">
    <source>
        <dbReference type="ARBA" id="ARBA00023180"/>
    </source>
</evidence>
<feature type="signal peptide" evidence="7">
    <location>
        <begin position="1"/>
        <end position="21"/>
    </location>
</feature>
<dbReference type="Gene3D" id="2.60.120.260">
    <property type="entry name" value="Galactose-binding domain-like"/>
    <property type="match status" value="1"/>
</dbReference>
<evidence type="ECO:0000256" key="1">
    <source>
        <dbReference type="ARBA" id="ARBA00001462"/>
    </source>
</evidence>
<dbReference type="Proteomes" id="UP000396835">
    <property type="component" value="Unassembled WGS sequence"/>
</dbReference>
<evidence type="ECO:0000259" key="8">
    <source>
        <dbReference type="SMART" id="SM00813"/>
    </source>
</evidence>
<sequence length="661" mass="74469">MRKYTGLLAAFTFAASVGLQAQTNELVVQTKRVGAEIQPTMYGLFFEDINYAADGGLYAELVKNRSFEFPQNLMGWKSFGKVSLKDDGPFERNPHYVRLAYSGHPHKQTGLDNEGFFGIGVKQGEEYRFSVWARIPEGGEAGKIRVELVNTASKGERQAFATETLTIDSKEWKKYQVMLKPNVTDAKAVLRIFLASRLTVDLEHVSLFPTDTWKGHENGLRKDLAQALADLKPGIFRFPGGCIVEGTDLATRYDWKKSVGPVENRPLNENRWQYTFPHRFFPDYYQSYGLGFYEFFLLSEEIGAEPLPVLSCGLSCQFQNTDADAHVAVCDLGSYIQDALDLIEFANGSIDSPWGKVRAEMGHPAPFNLKFIGIGNEQWGKEYPEHLEPFIAAIRKAYPQMKIVGSSGPDSEGKQFDYLWPEMKRLKADLVDEHFYRPETWFLSQGARYDNYDRKGPKVFAGEYACHGKGKKWNHFHASLLEAAFMTGLERNADIVHMATYAPLFAHVEGWQWRPDMIWYDNLNSVRTASYYVQQLYALYKGTNVLPLTMNKVPVTGGEGQNGLFASAVYDKLKDEIIVKVANTSDKAQPLTLKFDGWKKKEVLSAGRCIKLASADPDMDNTIGKPSAVIPRESDLQVSGQVLNVNLEPKTFAVYILKKLS</sequence>
<dbReference type="Pfam" id="PF06964">
    <property type="entry name" value="Alpha-L-AF_C"/>
    <property type="match status" value="1"/>
</dbReference>
<dbReference type="Pfam" id="PF22848">
    <property type="entry name" value="ASD1_dom"/>
    <property type="match status" value="1"/>
</dbReference>
<dbReference type="InterPro" id="IPR003305">
    <property type="entry name" value="CenC_carb-bd"/>
</dbReference>
<dbReference type="PANTHER" id="PTHR31776">
    <property type="entry name" value="ALPHA-L-ARABINOFURANOSIDASE 1"/>
    <property type="match status" value="1"/>
</dbReference>
<dbReference type="InterPro" id="IPR013780">
    <property type="entry name" value="Glyco_hydro_b"/>
</dbReference>
<dbReference type="InterPro" id="IPR008979">
    <property type="entry name" value="Galactose-bd-like_sf"/>
</dbReference>
<keyword evidence="9" id="KW-0326">Glycosidase</keyword>
<dbReference type="EC" id="3.2.1.55" evidence="3"/>
<dbReference type="Pfam" id="PF02018">
    <property type="entry name" value="CBM_4_9"/>
    <property type="match status" value="1"/>
</dbReference>
<reference evidence="9 10" key="1">
    <citation type="submission" date="2019-02" db="EMBL/GenBank/DDBJ databases">
        <authorList>
            <consortium name="Pathogen Informatics"/>
        </authorList>
    </citation>
    <scope>NUCLEOTIDE SEQUENCE [LARGE SCALE GENOMIC DNA]</scope>
    <source>
        <strain evidence="9 10">3012STDY7078512</strain>
    </source>
</reference>
<dbReference type="RefSeq" id="WP_131753002.1">
    <property type="nucleotide sequence ID" value="NZ_CAACYH010000007.1"/>
</dbReference>
<protein>
    <recommendedName>
        <fullName evidence="3">non-reducing end alpha-L-arabinofuranosidase</fullName>
        <ecNumber evidence="3">3.2.1.55</ecNumber>
    </recommendedName>
</protein>
<dbReference type="InterPro" id="IPR017853">
    <property type="entry name" value="GH"/>
</dbReference>
<dbReference type="SUPFAM" id="SSF51445">
    <property type="entry name" value="(Trans)glycosidases"/>
    <property type="match status" value="1"/>
</dbReference>
<evidence type="ECO:0000256" key="7">
    <source>
        <dbReference type="SAM" id="SignalP"/>
    </source>
</evidence>
<dbReference type="SUPFAM" id="SSF51011">
    <property type="entry name" value="Glycosyl hydrolase domain"/>
    <property type="match status" value="1"/>
</dbReference>
<dbReference type="InterPro" id="IPR051563">
    <property type="entry name" value="Glycosyl_Hydrolase_51"/>
</dbReference>
<keyword evidence="5 9" id="KW-0378">Hydrolase</keyword>
<evidence type="ECO:0000256" key="5">
    <source>
        <dbReference type="ARBA" id="ARBA00022801"/>
    </source>
</evidence>
<organism evidence="9 10">
    <name type="scientific">Prevotella heparinolytica</name>
    <dbReference type="NCBI Taxonomy" id="28113"/>
    <lineage>
        <taxon>Bacteria</taxon>
        <taxon>Pseudomonadati</taxon>
        <taxon>Bacteroidota</taxon>
        <taxon>Bacteroidia</taxon>
        <taxon>Bacteroidales</taxon>
        <taxon>Bacteroidaceae</taxon>
        <taxon>Bacteroides</taxon>
    </lineage>
</organism>
<dbReference type="SMART" id="SM00813">
    <property type="entry name" value="Alpha-L-AF_C"/>
    <property type="match status" value="1"/>
</dbReference>
<dbReference type="SUPFAM" id="SSF49785">
    <property type="entry name" value="Galactose-binding domain-like"/>
    <property type="match status" value="1"/>
</dbReference>
<proteinExistence type="inferred from homology"/>
<dbReference type="GO" id="GO:0046373">
    <property type="term" value="P:L-arabinose metabolic process"/>
    <property type="evidence" value="ECO:0007669"/>
    <property type="project" value="InterPro"/>
</dbReference>
<dbReference type="GO" id="GO:0046556">
    <property type="term" value="F:alpha-L-arabinofuranosidase activity"/>
    <property type="evidence" value="ECO:0007669"/>
    <property type="project" value="UniProtKB-EC"/>
</dbReference>
<feature type="domain" description="Alpha-L-arabinofuranosidase C-terminal" evidence="8">
    <location>
        <begin position="462"/>
        <end position="651"/>
    </location>
</feature>
<evidence type="ECO:0000313" key="9">
    <source>
        <dbReference type="EMBL" id="VFB15348.1"/>
    </source>
</evidence>